<dbReference type="PANTHER" id="PTHR43464">
    <property type="entry name" value="METHYLTRANSFERASE"/>
    <property type="match status" value="1"/>
</dbReference>
<accession>A0ABW8NP45</accession>
<dbReference type="Pfam" id="PF13649">
    <property type="entry name" value="Methyltransf_25"/>
    <property type="match status" value="1"/>
</dbReference>
<dbReference type="RefSeq" id="WP_008295983.1">
    <property type="nucleotide sequence ID" value="NZ_JBBKTX010000043.1"/>
</dbReference>
<keyword evidence="3" id="KW-0949">S-adenosyl-L-methionine</keyword>
<evidence type="ECO:0000256" key="2">
    <source>
        <dbReference type="ARBA" id="ARBA00022679"/>
    </source>
</evidence>
<keyword evidence="6" id="KW-1185">Reference proteome</keyword>
<reference evidence="5 6" key="1">
    <citation type="submission" date="2024-03" db="EMBL/GenBank/DDBJ databases">
        <title>High-quality draft genome sequence of Oceanobacter sp. wDCs-4.</title>
        <authorList>
            <person name="Dong C."/>
        </authorList>
    </citation>
    <scope>NUCLEOTIDE SEQUENCE [LARGE SCALE GENOMIC DNA]</scope>
    <source>
        <strain evidence="6">wDCs-4</strain>
    </source>
</reference>
<dbReference type="InterPro" id="IPR023576">
    <property type="entry name" value="UbiE/COQ5_MeTrFase_CS"/>
</dbReference>
<dbReference type="EC" id="2.1.1.-" evidence="5"/>
<evidence type="ECO:0000256" key="1">
    <source>
        <dbReference type="ARBA" id="ARBA00022603"/>
    </source>
</evidence>
<evidence type="ECO:0000259" key="4">
    <source>
        <dbReference type="Pfam" id="PF13649"/>
    </source>
</evidence>
<dbReference type="InterPro" id="IPR029063">
    <property type="entry name" value="SAM-dependent_MTases_sf"/>
</dbReference>
<keyword evidence="2 5" id="KW-0808">Transferase</keyword>
<dbReference type="SUPFAM" id="SSF53335">
    <property type="entry name" value="S-adenosyl-L-methionine-dependent methyltransferases"/>
    <property type="match status" value="1"/>
</dbReference>
<dbReference type="CDD" id="cd02440">
    <property type="entry name" value="AdoMet_MTases"/>
    <property type="match status" value="1"/>
</dbReference>
<organism evidence="5 6">
    <name type="scientific">Oceanobacter antarcticus</name>
    <dbReference type="NCBI Taxonomy" id="3133425"/>
    <lineage>
        <taxon>Bacteria</taxon>
        <taxon>Pseudomonadati</taxon>
        <taxon>Pseudomonadota</taxon>
        <taxon>Gammaproteobacteria</taxon>
        <taxon>Oceanospirillales</taxon>
        <taxon>Oceanospirillaceae</taxon>
        <taxon>Oceanobacter</taxon>
    </lineage>
</organism>
<evidence type="ECO:0000313" key="6">
    <source>
        <dbReference type="Proteomes" id="UP001620597"/>
    </source>
</evidence>
<comment type="caution">
    <text evidence="5">The sequence shown here is derived from an EMBL/GenBank/DDBJ whole genome shotgun (WGS) entry which is preliminary data.</text>
</comment>
<keyword evidence="1 5" id="KW-0489">Methyltransferase</keyword>
<dbReference type="PROSITE" id="PS01184">
    <property type="entry name" value="UBIE_2"/>
    <property type="match status" value="1"/>
</dbReference>
<dbReference type="GO" id="GO:0008168">
    <property type="term" value="F:methyltransferase activity"/>
    <property type="evidence" value="ECO:0007669"/>
    <property type="project" value="UniProtKB-KW"/>
</dbReference>
<dbReference type="Gene3D" id="3.40.50.150">
    <property type="entry name" value="Vaccinia Virus protein VP39"/>
    <property type="match status" value="1"/>
</dbReference>
<evidence type="ECO:0000313" key="5">
    <source>
        <dbReference type="EMBL" id="MFK4754772.1"/>
    </source>
</evidence>
<dbReference type="Proteomes" id="UP001620597">
    <property type="component" value="Unassembled WGS sequence"/>
</dbReference>
<evidence type="ECO:0000256" key="3">
    <source>
        <dbReference type="ARBA" id="ARBA00022691"/>
    </source>
</evidence>
<name>A0ABW8NP45_9GAMM</name>
<feature type="domain" description="Methyltransferase" evidence="4">
    <location>
        <begin position="51"/>
        <end position="146"/>
    </location>
</feature>
<sequence length="218" mass="24211">MKSSRPTYIPALKYRALTRYYDWVVSLTTREQIFKTALVNQAAPLAGQHLLDVGCGTGTLTQMFAEREPSLTITGLDADSGALELAKTKFASMDQRVSLWQGFAQDMPFETATFDVAVSSLFFHHLTRLQKLDVLKQIHRVLKPGGRLHIADWGKPSSSIQRMLFLLVQCLDGFETTRDNVKGVLPILIEEAGFVVVDSKDCVATPLGTIQFIQAKAH</sequence>
<dbReference type="PANTHER" id="PTHR43464:SF19">
    <property type="entry name" value="UBIQUINONE BIOSYNTHESIS O-METHYLTRANSFERASE, MITOCHONDRIAL"/>
    <property type="match status" value="1"/>
</dbReference>
<dbReference type="EMBL" id="JBBKTX010000043">
    <property type="protein sequence ID" value="MFK4754772.1"/>
    <property type="molecule type" value="Genomic_DNA"/>
</dbReference>
<gene>
    <name evidence="5" type="ORF">WG929_20425</name>
</gene>
<dbReference type="InterPro" id="IPR041698">
    <property type="entry name" value="Methyltransf_25"/>
</dbReference>
<dbReference type="GO" id="GO:0032259">
    <property type="term" value="P:methylation"/>
    <property type="evidence" value="ECO:0007669"/>
    <property type="project" value="UniProtKB-KW"/>
</dbReference>
<proteinExistence type="predicted"/>
<protein>
    <submittedName>
        <fullName evidence="5">Class I SAM-dependent methyltransferase</fullName>
        <ecNumber evidence="5">2.1.1.-</ecNumber>
    </submittedName>
</protein>